<dbReference type="GO" id="GO:0008320">
    <property type="term" value="F:protein transmembrane transporter activity"/>
    <property type="evidence" value="ECO:0007669"/>
    <property type="project" value="UniProtKB-UniRule"/>
</dbReference>
<dbReference type="Gene3D" id="1.20.5.1030">
    <property type="entry name" value="Preprotein translocase secy subunit"/>
    <property type="match status" value="1"/>
</dbReference>
<comment type="function">
    <text evidence="8">Essential subunit of the Sec protein translocation channel SecYEG. Clamps together the 2 halves of SecY. May contact the channel plug during translocation.</text>
</comment>
<dbReference type="EMBL" id="FXSZ01000008">
    <property type="protein sequence ID" value="SMO74537.1"/>
    <property type="molecule type" value="Genomic_DNA"/>
</dbReference>
<proteinExistence type="inferred from homology"/>
<evidence type="ECO:0000256" key="2">
    <source>
        <dbReference type="ARBA" id="ARBA00022448"/>
    </source>
</evidence>
<dbReference type="HAMAP" id="MF_00422">
    <property type="entry name" value="SecE"/>
    <property type="match status" value="1"/>
</dbReference>
<evidence type="ECO:0000256" key="5">
    <source>
        <dbReference type="ARBA" id="ARBA00022989"/>
    </source>
</evidence>
<dbReference type="OrthoDB" id="9810735at2"/>
<evidence type="ECO:0000256" key="4">
    <source>
        <dbReference type="ARBA" id="ARBA00022927"/>
    </source>
</evidence>
<comment type="similarity">
    <text evidence="8">Belongs to the SecE/SEC61-gamma family.</text>
</comment>
<dbReference type="RefSeq" id="WP_142604370.1">
    <property type="nucleotide sequence ID" value="NZ_FXSZ01000008.1"/>
</dbReference>
<dbReference type="GO" id="GO:0006605">
    <property type="term" value="P:protein targeting"/>
    <property type="evidence" value="ECO:0007669"/>
    <property type="project" value="UniProtKB-UniRule"/>
</dbReference>
<evidence type="ECO:0000256" key="6">
    <source>
        <dbReference type="ARBA" id="ARBA00023010"/>
    </source>
</evidence>
<dbReference type="InterPro" id="IPR005807">
    <property type="entry name" value="SecE_bac"/>
</dbReference>
<evidence type="ECO:0000313" key="10">
    <source>
        <dbReference type="Proteomes" id="UP000315971"/>
    </source>
</evidence>
<sequence>MSKLVEYIKGSKEELLHKVTWPTWSELQNSAVVVLIASGIVAALVFAMDQVFGHYVIQSFYNLFS</sequence>
<keyword evidence="10" id="KW-1185">Reference proteome</keyword>
<keyword evidence="5 8" id="KW-1133">Transmembrane helix</keyword>
<dbReference type="GO" id="GO:0009306">
    <property type="term" value="P:protein secretion"/>
    <property type="evidence" value="ECO:0007669"/>
    <property type="project" value="UniProtKB-UniRule"/>
</dbReference>
<dbReference type="GO" id="GO:0005886">
    <property type="term" value="C:plasma membrane"/>
    <property type="evidence" value="ECO:0007669"/>
    <property type="project" value="UniProtKB-SubCell"/>
</dbReference>
<comment type="subcellular location">
    <subcellularLocation>
        <location evidence="8">Cell membrane</location>
        <topology evidence="8">Single-pass membrane protein</topology>
    </subcellularLocation>
    <subcellularLocation>
        <location evidence="1">Membrane</location>
    </subcellularLocation>
</comment>
<protein>
    <recommendedName>
        <fullName evidence="8">Protein translocase subunit SecE</fullName>
    </recommendedName>
</protein>
<evidence type="ECO:0000256" key="1">
    <source>
        <dbReference type="ARBA" id="ARBA00004370"/>
    </source>
</evidence>
<keyword evidence="8" id="KW-1003">Cell membrane</keyword>
<evidence type="ECO:0000256" key="3">
    <source>
        <dbReference type="ARBA" id="ARBA00022692"/>
    </source>
</evidence>
<gene>
    <name evidence="8" type="primary">secE</name>
    <name evidence="9" type="ORF">SAMN06265350_10878</name>
</gene>
<evidence type="ECO:0000256" key="7">
    <source>
        <dbReference type="ARBA" id="ARBA00023136"/>
    </source>
</evidence>
<comment type="subunit">
    <text evidence="8">Component of the Sec protein translocase complex. Heterotrimer consisting of SecY, SecE and SecG subunits. The heterotrimers can form oligomers, although 1 heterotrimer is thought to be able to translocate proteins. Interacts with the ribosome. Interacts with SecDF, and other proteins may be involved. Interacts with SecA.</text>
</comment>
<accession>A0A521DS62</accession>
<keyword evidence="4 8" id="KW-0653">Protein transport</keyword>
<dbReference type="Proteomes" id="UP000315971">
    <property type="component" value="Unassembled WGS sequence"/>
</dbReference>
<keyword evidence="7 8" id="KW-0472">Membrane</keyword>
<dbReference type="AlphaFoldDB" id="A0A521DS62"/>
<keyword evidence="6 8" id="KW-0811">Translocation</keyword>
<dbReference type="GO" id="GO:0043952">
    <property type="term" value="P:protein transport by the Sec complex"/>
    <property type="evidence" value="ECO:0007669"/>
    <property type="project" value="UniProtKB-UniRule"/>
</dbReference>
<keyword evidence="3 8" id="KW-0812">Transmembrane</keyword>
<organism evidence="9 10">
    <name type="scientific">Solitalea koreensis</name>
    <dbReference type="NCBI Taxonomy" id="543615"/>
    <lineage>
        <taxon>Bacteria</taxon>
        <taxon>Pseudomonadati</taxon>
        <taxon>Bacteroidota</taxon>
        <taxon>Sphingobacteriia</taxon>
        <taxon>Sphingobacteriales</taxon>
        <taxon>Sphingobacteriaceae</taxon>
        <taxon>Solitalea</taxon>
    </lineage>
</organism>
<feature type="transmembrane region" description="Helical" evidence="8">
    <location>
        <begin position="30"/>
        <end position="48"/>
    </location>
</feature>
<dbReference type="GO" id="GO:0065002">
    <property type="term" value="P:intracellular protein transmembrane transport"/>
    <property type="evidence" value="ECO:0007669"/>
    <property type="project" value="UniProtKB-UniRule"/>
</dbReference>
<dbReference type="Pfam" id="PF00584">
    <property type="entry name" value="SecE"/>
    <property type="match status" value="1"/>
</dbReference>
<dbReference type="NCBIfam" id="TIGR00964">
    <property type="entry name" value="secE_bact"/>
    <property type="match status" value="1"/>
</dbReference>
<dbReference type="InterPro" id="IPR038379">
    <property type="entry name" value="SecE_sf"/>
</dbReference>
<name>A0A521DS62_9SPHI</name>
<reference evidence="9 10" key="1">
    <citation type="submission" date="2017-05" db="EMBL/GenBank/DDBJ databases">
        <authorList>
            <person name="Varghese N."/>
            <person name="Submissions S."/>
        </authorList>
    </citation>
    <scope>NUCLEOTIDE SEQUENCE [LARGE SCALE GENOMIC DNA]</scope>
    <source>
        <strain evidence="9 10">DSM 21342</strain>
    </source>
</reference>
<evidence type="ECO:0000313" key="9">
    <source>
        <dbReference type="EMBL" id="SMO74537.1"/>
    </source>
</evidence>
<keyword evidence="2 8" id="KW-0813">Transport</keyword>
<evidence type="ECO:0000256" key="8">
    <source>
        <dbReference type="HAMAP-Rule" id="MF_00422"/>
    </source>
</evidence>
<dbReference type="InterPro" id="IPR001901">
    <property type="entry name" value="Translocase_SecE/Sec61-g"/>
</dbReference>